<accession>A0A1B0A5B1</accession>
<evidence type="ECO:0000313" key="2">
    <source>
        <dbReference type="Proteomes" id="UP000092445"/>
    </source>
</evidence>
<dbReference type="STRING" id="7398.A0A1B0A5B1"/>
<sequence>MCNLNELYKSRPHDILKHHDLLLYNCLKRKNLLFEEFLIQKDDHSTSISYAAVGQKRDLRYDVYENENQKIKKRKKGKIKLVDGDGDKVIEDSGKEQDDNSTVLSEECKRRSAKTGAEKRRRKIFNGIKKGTRAIPDISMYDIGSGNKLYMPAMVRHFPSTYSMASIRPEYVTDTETRPNKALKVIYISNE</sequence>
<reference evidence="2" key="1">
    <citation type="submission" date="2014-03" db="EMBL/GenBank/DDBJ databases">
        <authorList>
            <person name="Aksoy S."/>
            <person name="Warren W."/>
            <person name="Wilson R.K."/>
        </authorList>
    </citation>
    <scope>NUCLEOTIDE SEQUENCE [LARGE SCALE GENOMIC DNA]</scope>
    <source>
        <strain evidence="2">IAEA</strain>
    </source>
</reference>
<reference evidence="1" key="2">
    <citation type="submission" date="2020-05" db="UniProtKB">
        <authorList>
            <consortium name="EnsemblMetazoa"/>
        </authorList>
    </citation>
    <scope>IDENTIFICATION</scope>
    <source>
        <strain evidence="1">IAEA</strain>
    </source>
</reference>
<dbReference type="Proteomes" id="UP000092445">
    <property type="component" value="Unassembled WGS sequence"/>
</dbReference>
<proteinExistence type="predicted"/>
<protein>
    <submittedName>
        <fullName evidence="1">Uncharacterized protein</fullName>
    </submittedName>
</protein>
<evidence type="ECO:0000313" key="1">
    <source>
        <dbReference type="EnsemblMetazoa" id="GPAI034863-PA"/>
    </source>
</evidence>
<dbReference type="AlphaFoldDB" id="A0A1B0A5B1"/>
<dbReference type="VEuPathDB" id="VectorBase:GPAI034863"/>
<organism evidence="1 2">
    <name type="scientific">Glossina pallidipes</name>
    <name type="common">Tsetse fly</name>
    <dbReference type="NCBI Taxonomy" id="7398"/>
    <lineage>
        <taxon>Eukaryota</taxon>
        <taxon>Metazoa</taxon>
        <taxon>Ecdysozoa</taxon>
        <taxon>Arthropoda</taxon>
        <taxon>Hexapoda</taxon>
        <taxon>Insecta</taxon>
        <taxon>Pterygota</taxon>
        <taxon>Neoptera</taxon>
        <taxon>Endopterygota</taxon>
        <taxon>Diptera</taxon>
        <taxon>Brachycera</taxon>
        <taxon>Muscomorpha</taxon>
        <taxon>Hippoboscoidea</taxon>
        <taxon>Glossinidae</taxon>
        <taxon>Glossina</taxon>
    </lineage>
</organism>
<name>A0A1B0A5B1_GLOPL</name>
<keyword evidence="2" id="KW-1185">Reference proteome</keyword>
<dbReference type="EnsemblMetazoa" id="GPAI034863-RA">
    <property type="protein sequence ID" value="GPAI034863-PA"/>
    <property type="gene ID" value="GPAI034863"/>
</dbReference>